<sequence>MSYKSKISQSTVGVPQGSMLGPILFVVFMNDINSECLTPNFLLTEYADDTNLLVGGKTIPKLVGNSTTLFTSAERCR</sequence>
<evidence type="ECO:0000313" key="3">
    <source>
        <dbReference type="Proteomes" id="UP000030742"/>
    </source>
</evidence>
<dbReference type="EMBL" id="KB631846">
    <property type="protein sequence ID" value="ERL86690.1"/>
    <property type="molecule type" value="Genomic_DNA"/>
</dbReference>
<dbReference type="AlphaFoldDB" id="U4U9S3"/>
<organism evidence="2 3">
    <name type="scientific">Dendroctonus ponderosae</name>
    <name type="common">Mountain pine beetle</name>
    <dbReference type="NCBI Taxonomy" id="77166"/>
    <lineage>
        <taxon>Eukaryota</taxon>
        <taxon>Metazoa</taxon>
        <taxon>Ecdysozoa</taxon>
        <taxon>Arthropoda</taxon>
        <taxon>Hexapoda</taxon>
        <taxon>Insecta</taxon>
        <taxon>Pterygota</taxon>
        <taxon>Neoptera</taxon>
        <taxon>Endopterygota</taxon>
        <taxon>Coleoptera</taxon>
        <taxon>Polyphaga</taxon>
        <taxon>Cucujiformia</taxon>
        <taxon>Curculionidae</taxon>
        <taxon>Scolytinae</taxon>
        <taxon>Dendroctonus</taxon>
    </lineage>
</organism>
<name>U4U9S3_DENPD</name>
<protein>
    <recommendedName>
        <fullName evidence="1">Reverse transcriptase domain-containing protein</fullName>
    </recommendedName>
</protein>
<reference evidence="2 3" key="1">
    <citation type="journal article" date="2013" name="Genome Biol.">
        <title>Draft genome of the mountain pine beetle, Dendroctonus ponderosae Hopkins, a major forest pest.</title>
        <authorList>
            <person name="Keeling C.I."/>
            <person name="Yuen M.M."/>
            <person name="Liao N.Y."/>
            <person name="Docking T.R."/>
            <person name="Chan S.K."/>
            <person name="Taylor G.A."/>
            <person name="Palmquist D.L."/>
            <person name="Jackman S.D."/>
            <person name="Nguyen A."/>
            <person name="Li M."/>
            <person name="Henderson H."/>
            <person name="Janes J.K."/>
            <person name="Zhao Y."/>
            <person name="Pandoh P."/>
            <person name="Moore R."/>
            <person name="Sperling F.A."/>
            <person name="Huber D.P."/>
            <person name="Birol I."/>
            <person name="Jones S.J."/>
            <person name="Bohlmann J."/>
        </authorList>
    </citation>
    <scope>NUCLEOTIDE SEQUENCE</scope>
</reference>
<evidence type="ECO:0000313" key="2">
    <source>
        <dbReference type="EMBL" id="ERL86690.1"/>
    </source>
</evidence>
<evidence type="ECO:0000259" key="1">
    <source>
        <dbReference type="PROSITE" id="PS50878"/>
    </source>
</evidence>
<proteinExistence type="predicted"/>
<gene>
    <name evidence="2" type="ORF">D910_04096</name>
</gene>
<dbReference type="InterPro" id="IPR000477">
    <property type="entry name" value="RT_dom"/>
</dbReference>
<dbReference type="PROSITE" id="PS50878">
    <property type="entry name" value="RT_POL"/>
    <property type="match status" value="1"/>
</dbReference>
<dbReference type="Proteomes" id="UP000030742">
    <property type="component" value="Unassembled WGS sequence"/>
</dbReference>
<dbReference type="Pfam" id="PF00078">
    <property type="entry name" value="RVT_1"/>
    <property type="match status" value="1"/>
</dbReference>
<feature type="domain" description="Reverse transcriptase" evidence="1">
    <location>
        <begin position="1"/>
        <end position="77"/>
    </location>
</feature>
<accession>U4U9S3</accession>